<name>A0A1V6PUF1_9EURO</name>
<accession>A0A1V6PUF1</accession>
<evidence type="ECO:0000313" key="2">
    <source>
        <dbReference type="Proteomes" id="UP000191672"/>
    </source>
</evidence>
<feature type="non-terminal residue" evidence="1">
    <location>
        <position position="90"/>
    </location>
</feature>
<dbReference type="AlphaFoldDB" id="A0A1V6PUF1"/>
<proteinExistence type="predicted"/>
<comment type="caution">
    <text evidence="1">The sequence shown here is derived from an EMBL/GenBank/DDBJ whole genome shotgun (WGS) entry which is preliminary data.</text>
</comment>
<dbReference type="EMBL" id="MDYN01000034">
    <property type="protein sequence ID" value="OQD80600.1"/>
    <property type="molecule type" value="Genomic_DNA"/>
</dbReference>
<organism evidence="1 2">
    <name type="scientific">Penicillium antarcticum</name>
    <dbReference type="NCBI Taxonomy" id="416450"/>
    <lineage>
        <taxon>Eukaryota</taxon>
        <taxon>Fungi</taxon>
        <taxon>Dikarya</taxon>
        <taxon>Ascomycota</taxon>
        <taxon>Pezizomycotina</taxon>
        <taxon>Eurotiomycetes</taxon>
        <taxon>Eurotiomycetidae</taxon>
        <taxon>Eurotiales</taxon>
        <taxon>Aspergillaceae</taxon>
        <taxon>Penicillium</taxon>
    </lineage>
</organism>
<keyword evidence="2" id="KW-1185">Reference proteome</keyword>
<protein>
    <submittedName>
        <fullName evidence="1">Uncharacterized protein</fullName>
    </submittedName>
</protein>
<reference evidence="2" key="1">
    <citation type="journal article" date="2017" name="Nat. Microbiol.">
        <title>Global analysis of biosynthetic gene clusters reveals vast potential of secondary metabolite production in Penicillium species.</title>
        <authorList>
            <person name="Nielsen J.C."/>
            <person name="Grijseels S."/>
            <person name="Prigent S."/>
            <person name="Ji B."/>
            <person name="Dainat J."/>
            <person name="Nielsen K.F."/>
            <person name="Frisvad J.C."/>
            <person name="Workman M."/>
            <person name="Nielsen J."/>
        </authorList>
    </citation>
    <scope>NUCLEOTIDE SEQUENCE [LARGE SCALE GENOMIC DNA]</scope>
    <source>
        <strain evidence="2">IBT 31811</strain>
    </source>
</reference>
<evidence type="ECO:0000313" key="1">
    <source>
        <dbReference type="EMBL" id="OQD80600.1"/>
    </source>
</evidence>
<gene>
    <name evidence="1" type="ORF">PENANT_c034G08391</name>
</gene>
<dbReference type="Proteomes" id="UP000191672">
    <property type="component" value="Unassembled WGS sequence"/>
</dbReference>
<sequence length="90" mass="9576">MPPENLVVSNYDGIVLFLGGLFNPRLRLNQRVGKSGIHKSLVSCGVDSTVGSPGARFAYIAAIDYPVSAIVKKTILKRESTALSTVQANS</sequence>